<evidence type="ECO:0000256" key="4">
    <source>
        <dbReference type="ARBA" id="ARBA00022692"/>
    </source>
</evidence>
<accession>A0AA45WS17</accession>
<dbReference type="InterPro" id="IPR050968">
    <property type="entry name" value="Cytochrome_c_oxidase_bac_sub4"/>
</dbReference>
<dbReference type="Proteomes" id="UP001157946">
    <property type="component" value="Unassembled WGS sequence"/>
</dbReference>
<feature type="transmembrane region" description="Helical" evidence="7">
    <location>
        <begin position="23"/>
        <end position="42"/>
    </location>
</feature>
<feature type="transmembrane region" description="Helical" evidence="7">
    <location>
        <begin position="49"/>
        <end position="72"/>
    </location>
</feature>
<keyword evidence="9" id="KW-1185">Reference proteome</keyword>
<evidence type="ECO:0000256" key="6">
    <source>
        <dbReference type="ARBA" id="ARBA00023136"/>
    </source>
</evidence>
<proteinExistence type="inferred from homology"/>
<name>A0AA45WS17_9BACL</name>
<evidence type="ECO:0000256" key="5">
    <source>
        <dbReference type="ARBA" id="ARBA00022989"/>
    </source>
</evidence>
<dbReference type="RefSeq" id="WP_284724648.1">
    <property type="nucleotide sequence ID" value="NZ_FXTU01000011.1"/>
</dbReference>
<sequence length="101" mass="10921">MAQQPNTSNHAPSGSPESATKHVLSFLLMIALTVVAFALVMYDIVPTNMILPLILVLATIQVFLQLFTFMHLNQKGTAFYTIFMVAGIVIAVVSAVGIILM</sequence>
<dbReference type="EMBL" id="FXTU01000011">
    <property type="protein sequence ID" value="SMP34472.1"/>
    <property type="molecule type" value="Genomic_DNA"/>
</dbReference>
<feature type="transmembrane region" description="Helical" evidence="7">
    <location>
        <begin position="78"/>
        <end position="100"/>
    </location>
</feature>
<dbReference type="GO" id="GO:0019646">
    <property type="term" value="P:aerobic electron transport chain"/>
    <property type="evidence" value="ECO:0007669"/>
    <property type="project" value="TreeGrafter"/>
</dbReference>
<gene>
    <name evidence="8" type="ORF">SAMN06265361_11149</name>
</gene>
<dbReference type="GO" id="GO:0009319">
    <property type="term" value="C:cytochrome o ubiquinol oxidase complex"/>
    <property type="evidence" value="ECO:0007669"/>
    <property type="project" value="TreeGrafter"/>
</dbReference>
<keyword evidence="4 7" id="KW-0812">Transmembrane</keyword>
<keyword evidence="5 7" id="KW-1133">Transmembrane helix</keyword>
<keyword evidence="6 7" id="KW-0472">Membrane</keyword>
<comment type="similarity">
    <text evidence="2">Belongs to the cytochrome c oxidase bacterial subunit 4 family.</text>
</comment>
<dbReference type="Pfam" id="PF03626">
    <property type="entry name" value="COX4_pro"/>
    <property type="match status" value="1"/>
</dbReference>
<dbReference type="GO" id="GO:0009486">
    <property type="term" value="F:cytochrome bo3 ubiquinol oxidase activity"/>
    <property type="evidence" value="ECO:0007669"/>
    <property type="project" value="TreeGrafter"/>
</dbReference>
<reference evidence="8" key="1">
    <citation type="submission" date="2017-05" db="EMBL/GenBank/DDBJ databases">
        <authorList>
            <person name="Varghese N."/>
            <person name="Submissions S."/>
        </authorList>
    </citation>
    <scope>NUCLEOTIDE SEQUENCE</scope>
    <source>
        <strain evidence="8">DSM 45262</strain>
    </source>
</reference>
<dbReference type="GO" id="GO:0015990">
    <property type="term" value="P:electron transport coupled proton transport"/>
    <property type="evidence" value="ECO:0007669"/>
    <property type="project" value="TreeGrafter"/>
</dbReference>
<dbReference type="GO" id="GO:0005886">
    <property type="term" value="C:plasma membrane"/>
    <property type="evidence" value="ECO:0007669"/>
    <property type="project" value="UniProtKB-SubCell"/>
</dbReference>
<evidence type="ECO:0000313" key="8">
    <source>
        <dbReference type="EMBL" id="SMP34472.1"/>
    </source>
</evidence>
<evidence type="ECO:0000313" key="9">
    <source>
        <dbReference type="Proteomes" id="UP001157946"/>
    </source>
</evidence>
<dbReference type="GO" id="GO:0015078">
    <property type="term" value="F:proton transmembrane transporter activity"/>
    <property type="evidence" value="ECO:0007669"/>
    <property type="project" value="TreeGrafter"/>
</dbReference>
<dbReference type="PANTHER" id="PTHR36835">
    <property type="entry name" value="CYTOCHROME BO(3) UBIQUINOL OXIDASE SUBUNIT 4"/>
    <property type="match status" value="1"/>
</dbReference>
<evidence type="ECO:0000256" key="1">
    <source>
        <dbReference type="ARBA" id="ARBA00004651"/>
    </source>
</evidence>
<keyword evidence="3" id="KW-1003">Cell membrane</keyword>
<dbReference type="PANTHER" id="PTHR36835:SF1">
    <property type="entry name" value="CYTOCHROME BO(3) UBIQUINOL OXIDASE SUBUNIT 4"/>
    <property type="match status" value="1"/>
</dbReference>
<evidence type="ECO:0000256" key="3">
    <source>
        <dbReference type="ARBA" id="ARBA00022475"/>
    </source>
</evidence>
<protein>
    <submittedName>
        <fullName evidence="8">Cytochrome c oxidase subunit 4</fullName>
    </submittedName>
</protein>
<comment type="caution">
    <text evidence="8">The sequence shown here is derived from an EMBL/GenBank/DDBJ whole genome shotgun (WGS) entry which is preliminary data.</text>
</comment>
<organism evidence="8 9">
    <name type="scientific">Laceyella tengchongensis</name>
    <dbReference type="NCBI Taxonomy" id="574699"/>
    <lineage>
        <taxon>Bacteria</taxon>
        <taxon>Bacillati</taxon>
        <taxon>Bacillota</taxon>
        <taxon>Bacilli</taxon>
        <taxon>Bacillales</taxon>
        <taxon>Thermoactinomycetaceae</taxon>
        <taxon>Laceyella</taxon>
    </lineage>
</organism>
<dbReference type="InterPro" id="IPR005171">
    <property type="entry name" value="Cyt_c_oxidase_su4_prok"/>
</dbReference>
<evidence type="ECO:0000256" key="2">
    <source>
        <dbReference type="ARBA" id="ARBA00008079"/>
    </source>
</evidence>
<evidence type="ECO:0000256" key="7">
    <source>
        <dbReference type="SAM" id="Phobius"/>
    </source>
</evidence>
<comment type="subcellular location">
    <subcellularLocation>
        <location evidence="1">Cell membrane</location>
        <topology evidence="1">Multi-pass membrane protein</topology>
    </subcellularLocation>
</comment>
<dbReference type="AlphaFoldDB" id="A0AA45WS17"/>